<dbReference type="InterPro" id="IPR023606">
    <property type="entry name" value="CoA-Trfase_III_dom_1_sf"/>
</dbReference>
<reference evidence="3" key="1">
    <citation type="journal article" date="2019" name="Int. J. Syst. Evol. Microbiol.">
        <title>The Global Catalogue of Microorganisms (GCM) 10K type strain sequencing project: providing services to taxonomists for standard genome sequencing and annotation.</title>
        <authorList>
            <consortium name="The Broad Institute Genomics Platform"/>
            <consortium name="The Broad Institute Genome Sequencing Center for Infectious Disease"/>
            <person name="Wu L."/>
            <person name="Ma J."/>
        </authorList>
    </citation>
    <scope>NUCLEOTIDE SEQUENCE [LARGE SCALE GENOMIC DNA]</scope>
    <source>
        <strain evidence="3">JCM 17066</strain>
    </source>
</reference>
<dbReference type="GO" id="GO:0016740">
    <property type="term" value="F:transferase activity"/>
    <property type="evidence" value="ECO:0007669"/>
    <property type="project" value="UniProtKB-KW"/>
</dbReference>
<dbReference type="PANTHER" id="PTHR48207:SF3">
    <property type="entry name" value="SUCCINATE--HYDROXYMETHYLGLUTARATE COA-TRANSFERASE"/>
    <property type="match status" value="1"/>
</dbReference>
<accession>A0ABW0M5L4</accession>
<evidence type="ECO:0000256" key="1">
    <source>
        <dbReference type="ARBA" id="ARBA00022679"/>
    </source>
</evidence>
<organism evidence="2 3">
    <name type="scientific">Paraherbaspirillum soli</name>
    <dbReference type="NCBI Taxonomy" id="631222"/>
    <lineage>
        <taxon>Bacteria</taxon>
        <taxon>Pseudomonadati</taxon>
        <taxon>Pseudomonadota</taxon>
        <taxon>Betaproteobacteria</taxon>
        <taxon>Burkholderiales</taxon>
        <taxon>Oxalobacteraceae</taxon>
        <taxon>Paraherbaspirillum</taxon>
    </lineage>
</organism>
<protein>
    <submittedName>
        <fullName evidence="2">CaiB/BaiF CoA transferase family protein</fullName>
    </submittedName>
</protein>
<dbReference type="PANTHER" id="PTHR48207">
    <property type="entry name" value="SUCCINATE--HYDROXYMETHYLGLUTARATE COA-TRANSFERASE"/>
    <property type="match status" value="1"/>
</dbReference>
<gene>
    <name evidence="2" type="ORF">ACFPM8_05835</name>
</gene>
<dbReference type="Gene3D" id="3.30.1540.10">
    <property type="entry name" value="formyl-coa transferase, domain 3"/>
    <property type="match status" value="1"/>
</dbReference>
<comment type="caution">
    <text evidence="2">The sequence shown here is derived from an EMBL/GenBank/DDBJ whole genome shotgun (WGS) entry which is preliminary data.</text>
</comment>
<proteinExistence type="predicted"/>
<dbReference type="InterPro" id="IPR050483">
    <property type="entry name" value="CoA-transferase_III_domain"/>
</dbReference>
<dbReference type="SUPFAM" id="SSF89796">
    <property type="entry name" value="CoA-transferase family III (CaiB/BaiF)"/>
    <property type="match status" value="1"/>
</dbReference>
<dbReference type="InterPro" id="IPR003673">
    <property type="entry name" value="CoA-Trfase_fam_III"/>
</dbReference>
<dbReference type="Pfam" id="PF02515">
    <property type="entry name" value="CoA_transf_3"/>
    <property type="match status" value="1"/>
</dbReference>
<dbReference type="Proteomes" id="UP001596045">
    <property type="component" value="Unassembled WGS sequence"/>
</dbReference>
<evidence type="ECO:0000313" key="2">
    <source>
        <dbReference type="EMBL" id="MFC5473475.1"/>
    </source>
</evidence>
<name>A0ABW0M5L4_9BURK</name>
<keyword evidence="3" id="KW-1185">Reference proteome</keyword>
<dbReference type="Gene3D" id="3.40.50.10540">
    <property type="entry name" value="Crotonobetainyl-coa:carnitine coa-transferase, domain 1"/>
    <property type="match status" value="1"/>
</dbReference>
<keyword evidence="1 2" id="KW-0808">Transferase</keyword>
<sequence>MENASTPSQSSPQQSSLQGVKVIELGTLIAGPYAASLLGQFGAEVIKIESPGDGDPLRKWRKLHNGTSLWWYSQSRNKKSVTVNLKSEQGQQIVRDLVKDADIVIENFRPGTLEGWGLGWQDLSKINPKLIMVRVSGYGQDGPYHARPGFAAIAESMGGLRHLAGYPDRPPVRVGVSIGDTLASLYGVIGALLAMHHLKANGGTGQFIDIALYEAVFGVMESLIPEYAEFGFVRERTGASFPGISPSSTYPCRSDARGEHFVIIAGNGDSIFKRLMHAIGRSDLAEDPRLARNDGRVQHNDMLDAAIADWTSQHDLEHVLQVLEQAEVPSSRVYTAADIHQDPHYRARDMIQQHTLPDGQPIDLPGIVPKLSATPGQTNWVGPELGQHTAQVLAAIGRSVEEIEQLRQQGVI</sequence>
<dbReference type="InterPro" id="IPR044855">
    <property type="entry name" value="CoA-Trfase_III_dom3_sf"/>
</dbReference>
<evidence type="ECO:0000313" key="3">
    <source>
        <dbReference type="Proteomes" id="UP001596045"/>
    </source>
</evidence>
<dbReference type="RefSeq" id="WP_378995945.1">
    <property type="nucleotide sequence ID" value="NZ_JBHSMT010000009.1"/>
</dbReference>
<dbReference type="EMBL" id="JBHSMT010000009">
    <property type="protein sequence ID" value="MFC5473475.1"/>
    <property type="molecule type" value="Genomic_DNA"/>
</dbReference>